<organism evidence="2 3">
    <name type="scientific">Cellulomonas uda</name>
    <dbReference type="NCBI Taxonomy" id="1714"/>
    <lineage>
        <taxon>Bacteria</taxon>
        <taxon>Bacillati</taxon>
        <taxon>Actinomycetota</taxon>
        <taxon>Actinomycetes</taxon>
        <taxon>Micrococcales</taxon>
        <taxon>Cellulomonadaceae</taxon>
        <taxon>Cellulomonas</taxon>
    </lineage>
</organism>
<dbReference type="EMBL" id="BJLP01000030">
    <property type="protein sequence ID" value="GEA81473.1"/>
    <property type="molecule type" value="Genomic_DNA"/>
</dbReference>
<dbReference type="Pfam" id="PF10724">
    <property type="entry name" value="DUF2516"/>
    <property type="match status" value="1"/>
</dbReference>
<sequence length="110" mass="11986">MGIVGSLQWILYLLFLLAIFVLCVWALVDLLRRPASAFPAAGKRTKNFWLVIVGVATFLAFLAMPPLQLMPFLGLLSAVAAIVYLVDVKPAVAPYSRRRPGGPTRSTGGW</sequence>
<feature type="transmembrane region" description="Helical" evidence="1">
    <location>
        <begin position="48"/>
        <end position="64"/>
    </location>
</feature>
<evidence type="ECO:0000313" key="2">
    <source>
        <dbReference type="EMBL" id="GEA81473.1"/>
    </source>
</evidence>
<evidence type="ECO:0008006" key="4">
    <source>
        <dbReference type="Google" id="ProtNLM"/>
    </source>
</evidence>
<comment type="caution">
    <text evidence="2">The sequence shown here is derived from an EMBL/GenBank/DDBJ whole genome shotgun (WGS) entry which is preliminary data.</text>
</comment>
<proteinExistence type="predicted"/>
<name>A0A4Y3KBS8_CELUD</name>
<keyword evidence="1" id="KW-0472">Membrane</keyword>
<protein>
    <recommendedName>
        <fullName evidence="4">DUF2516 domain-containing protein</fullName>
    </recommendedName>
</protein>
<gene>
    <name evidence="2" type="ORF">CUD01_19170</name>
</gene>
<evidence type="ECO:0000313" key="3">
    <source>
        <dbReference type="Proteomes" id="UP000315842"/>
    </source>
</evidence>
<accession>A0A4Y3KBS8</accession>
<dbReference type="Proteomes" id="UP000315842">
    <property type="component" value="Unassembled WGS sequence"/>
</dbReference>
<feature type="transmembrane region" description="Helical" evidence="1">
    <location>
        <begin position="70"/>
        <end position="88"/>
    </location>
</feature>
<keyword evidence="1" id="KW-1133">Transmembrane helix</keyword>
<dbReference type="AlphaFoldDB" id="A0A4Y3KBS8"/>
<dbReference type="RefSeq" id="WP_232514459.1">
    <property type="nucleotide sequence ID" value="NZ_BJLP01000030.1"/>
</dbReference>
<feature type="transmembrane region" description="Helical" evidence="1">
    <location>
        <begin position="6"/>
        <end position="28"/>
    </location>
</feature>
<evidence type="ECO:0000256" key="1">
    <source>
        <dbReference type="SAM" id="Phobius"/>
    </source>
</evidence>
<dbReference type="InterPro" id="IPR019662">
    <property type="entry name" value="DUF2516"/>
</dbReference>
<keyword evidence="3" id="KW-1185">Reference proteome</keyword>
<reference evidence="2 3" key="1">
    <citation type="submission" date="2019-06" db="EMBL/GenBank/DDBJ databases">
        <title>Whole genome shotgun sequence of Cellulomonas uda NBRC 3747.</title>
        <authorList>
            <person name="Hosoyama A."/>
            <person name="Uohara A."/>
            <person name="Ohji S."/>
            <person name="Ichikawa N."/>
        </authorList>
    </citation>
    <scope>NUCLEOTIDE SEQUENCE [LARGE SCALE GENOMIC DNA]</scope>
    <source>
        <strain evidence="2 3">NBRC 3747</strain>
    </source>
</reference>
<keyword evidence="1" id="KW-0812">Transmembrane</keyword>